<sequence>MLLNTMDILIDAEKHNYAAAAFSVYNWETVNAAVEAAEKANTPVILALAERYLDYIDIDVFAAMARVRAEKAIVPVSIHMDHAYKKESIKKAISAGFSSVMFDGSHLPFEENVQQTKEIVEVAHRAGVSVEAELGSIAIGKHSDEEAAENVLTDPQMARLFVEETKIDFLAPAIGTVHGMYAAEPNIDLARLSKIRECTDIPQVLHGGSGTPGDFILAAINSGIRKININTEVSIAAVENARKTLEDHSSKGALPHLSVVNKDMQAAMITVMEKYLLLFSNGLLASNN</sequence>
<keyword evidence="3" id="KW-0479">Metal-binding</keyword>
<proteinExistence type="predicted"/>
<dbReference type="InterPro" id="IPR000771">
    <property type="entry name" value="FBA_II"/>
</dbReference>
<evidence type="ECO:0000313" key="4">
    <source>
        <dbReference type="EMBL" id="TCN27412.1"/>
    </source>
</evidence>
<evidence type="ECO:0000256" key="2">
    <source>
        <dbReference type="PIRSR" id="PIRSR001359-2"/>
    </source>
</evidence>
<feature type="active site" description="Proton donor" evidence="1">
    <location>
        <position position="81"/>
    </location>
</feature>
<dbReference type="InterPro" id="IPR013785">
    <property type="entry name" value="Aldolase_TIM"/>
</dbReference>
<name>A0A4R2BLI7_9BACI</name>
<evidence type="ECO:0000256" key="1">
    <source>
        <dbReference type="PIRSR" id="PIRSR001359-1"/>
    </source>
</evidence>
<dbReference type="GO" id="GO:0005975">
    <property type="term" value="P:carbohydrate metabolic process"/>
    <property type="evidence" value="ECO:0007669"/>
    <property type="project" value="InterPro"/>
</dbReference>
<feature type="binding site" evidence="3">
    <location>
        <position position="133"/>
    </location>
    <ligand>
        <name>Zn(2+)</name>
        <dbReference type="ChEBI" id="CHEBI:29105"/>
        <label>2</label>
    </ligand>
</feature>
<protein>
    <submittedName>
        <fullName evidence="4">Fructose-bisphosphate aldolase class II</fullName>
    </submittedName>
</protein>
<dbReference type="RefSeq" id="WP_132002245.1">
    <property type="nucleotide sequence ID" value="NZ_JABUHM010000001.1"/>
</dbReference>
<feature type="binding site" evidence="3">
    <location>
        <position position="206"/>
    </location>
    <ligand>
        <name>Zn(2+)</name>
        <dbReference type="ChEBI" id="CHEBI:29105"/>
        <label>1</label>
        <note>catalytic</note>
    </ligand>
</feature>
<dbReference type="Gene3D" id="3.20.20.70">
    <property type="entry name" value="Aldolase class I"/>
    <property type="match status" value="1"/>
</dbReference>
<feature type="binding site" evidence="3">
    <location>
        <position position="82"/>
    </location>
    <ligand>
        <name>Zn(2+)</name>
        <dbReference type="ChEBI" id="CHEBI:29105"/>
        <label>1</label>
        <note>catalytic</note>
    </ligand>
</feature>
<feature type="binding site" evidence="2">
    <location>
        <begin position="228"/>
        <end position="231"/>
    </location>
    <ligand>
        <name>dihydroxyacetone phosphate</name>
        <dbReference type="ChEBI" id="CHEBI:57642"/>
    </ligand>
</feature>
<dbReference type="PIRSF" id="PIRSF001359">
    <property type="entry name" value="F_bP_aldolase_II"/>
    <property type="match status" value="1"/>
</dbReference>
<dbReference type="Proteomes" id="UP000295689">
    <property type="component" value="Unassembled WGS sequence"/>
</dbReference>
<feature type="binding site" evidence="3">
    <location>
        <position position="178"/>
    </location>
    <ligand>
        <name>Zn(2+)</name>
        <dbReference type="ChEBI" id="CHEBI:29105"/>
        <label>1</label>
        <note>catalytic</note>
    </ligand>
</feature>
<keyword evidence="5" id="KW-1185">Reference proteome</keyword>
<evidence type="ECO:0000313" key="5">
    <source>
        <dbReference type="Proteomes" id="UP000295689"/>
    </source>
</evidence>
<organism evidence="4 5">
    <name type="scientific">Mesobacillus foraminis</name>
    <dbReference type="NCBI Taxonomy" id="279826"/>
    <lineage>
        <taxon>Bacteria</taxon>
        <taxon>Bacillati</taxon>
        <taxon>Bacillota</taxon>
        <taxon>Bacilli</taxon>
        <taxon>Bacillales</taxon>
        <taxon>Bacillaceae</taxon>
        <taxon>Mesobacillus</taxon>
    </lineage>
</organism>
<dbReference type="SUPFAM" id="SSF51569">
    <property type="entry name" value="Aldolase"/>
    <property type="match status" value="1"/>
</dbReference>
<dbReference type="GO" id="GO:0008270">
    <property type="term" value="F:zinc ion binding"/>
    <property type="evidence" value="ECO:0007669"/>
    <property type="project" value="InterPro"/>
</dbReference>
<dbReference type="CDD" id="cd00947">
    <property type="entry name" value="TBP_aldolase_IIB"/>
    <property type="match status" value="1"/>
</dbReference>
<comment type="cofactor">
    <cofactor evidence="3">
        <name>Zn(2+)</name>
        <dbReference type="ChEBI" id="CHEBI:29105"/>
    </cofactor>
    <text evidence="3">Binds 2 Zn(2+) ions per subunit. One is catalytic and the other provides a structural contribution.</text>
</comment>
<keyword evidence="3" id="KW-0862">Zinc</keyword>
<accession>A0A4R2BLI7</accession>
<dbReference type="NCBIfam" id="TIGR00167">
    <property type="entry name" value="cbbA"/>
    <property type="match status" value="1"/>
</dbReference>
<comment type="caution">
    <text evidence="4">The sequence shown here is derived from an EMBL/GenBank/DDBJ whole genome shotgun (WGS) entry which is preliminary data.</text>
</comment>
<dbReference type="Pfam" id="PF01116">
    <property type="entry name" value="F_bP_aldolase"/>
    <property type="match status" value="1"/>
</dbReference>
<gene>
    <name evidence="4" type="ORF">EV146_102362</name>
</gene>
<dbReference type="PANTHER" id="PTHR30304">
    <property type="entry name" value="D-TAGATOSE-1,6-BISPHOSPHATE ALDOLASE"/>
    <property type="match status" value="1"/>
</dbReference>
<dbReference type="InterPro" id="IPR050246">
    <property type="entry name" value="Class_II_FBP_aldolase"/>
</dbReference>
<feature type="binding site" evidence="2">
    <location>
        <begin position="207"/>
        <end position="209"/>
    </location>
    <ligand>
        <name>dihydroxyacetone phosphate</name>
        <dbReference type="ChEBI" id="CHEBI:57642"/>
    </ligand>
</feature>
<dbReference type="PANTHER" id="PTHR30304:SF0">
    <property type="entry name" value="D-TAGATOSE-1,6-BISPHOSPHATE ALDOLASE SUBUNIT GATY-RELATED"/>
    <property type="match status" value="1"/>
</dbReference>
<dbReference type="EMBL" id="SLVV01000002">
    <property type="protein sequence ID" value="TCN27412.1"/>
    <property type="molecule type" value="Genomic_DNA"/>
</dbReference>
<feature type="binding site" evidence="3">
    <location>
        <position position="103"/>
    </location>
    <ligand>
        <name>Zn(2+)</name>
        <dbReference type="ChEBI" id="CHEBI:29105"/>
        <label>2</label>
    </ligand>
</feature>
<dbReference type="AlphaFoldDB" id="A0A4R2BLI7"/>
<reference evidence="4 5" key="1">
    <citation type="journal article" date="2015" name="Stand. Genomic Sci.">
        <title>Genomic Encyclopedia of Bacterial and Archaeal Type Strains, Phase III: the genomes of soil and plant-associated and newly described type strains.</title>
        <authorList>
            <person name="Whitman W.B."/>
            <person name="Woyke T."/>
            <person name="Klenk H.P."/>
            <person name="Zhou Y."/>
            <person name="Lilburn T.G."/>
            <person name="Beck B.J."/>
            <person name="De Vos P."/>
            <person name="Vandamme P."/>
            <person name="Eisen J.A."/>
            <person name="Garrity G."/>
            <person name="Hugenholtz P."/>
            <person name="Kyrpides N.C."/>
        </authorList>
    </citation>
    <scope>NUCLEOTIDE SEQUENCE [LARGE SCALE GENOMIC DNA]</scope>
    <source>
        <strain evidence="4 5">CV53</strain>
    </source>
</reference>
<dbReference type="GO" id="GO:0016832">
    <property type="term" value="F:aldehyde-lyase activity"/>
    <property type="evidence" value="ECO:0007669"/>
    <property type="project" value="InterPro"/>
</dbReference>
<feature type="binding site" evidence="2">
    <location>
        <position position="179"/>
    </location>
    <ligand>
        <name>dihydroxyacetone phosphate</name>
        <dbReference type="ChEBI" id="CHEBI:57642"/>
    </ligand>
</feature>
<evidence type="ECO:0000256" key="3">
    <source>
        <dbReference type="PIRSR" id="PIRSR001359-3"/>
    </source>
</evidence>